<proteinExistence type="predicted"/>
<evidence type="ECO:0008006" key="3">
    <source>
        <dbReference type="Google" id="ProtNLM"/>
    </source>
</evidence>
<evidence type="ECO:0000313" key="2">
    <source>
        <dbReference type="Proteomes" id="UP000286715"/>
    </source>
</evidence>
<accession>A0A401XM88</accession>
<protein>
    <recommendedName>
        <fullName evidence="3">DUF2452 domain-containing protein</fullName>
    </recommendedName>
</protein>
<dbReference type="RefSeq" id="WP_124398199.1">
    <property type="nucleotide sequence ID" value="NZ_BHZE01000016.1"/>
</dbReference>
<reference evidence="1 2" key="1">
    <citation type="submission" date="2018-11" db="EMBL/GenBank/DDBJ databases">
        <title>Schleiferia aggregans sp. nov., a moderately thermophilic heterotrophic bacterium isolated from microbial mats at a terrestrial hot spring.</title>
        <authorList>
            <person name="Iino T."/>
            <person name="Ohkuma M."/>
            <person name="Haruta S."/>
        </authorList>
    </citation>
    <scope>NUCLEOTIDE SEQUENCE [LARGE SCALE GENOMIC DNA]</scope>
    <source>
        <strain evidence="1 2">LA</strain>
    </source>
</reference>
<comment type="caution">
    <text evidence="1">The sequence shown here is derived from an EMBL/GenBank/DDBJ whole genome shotgun (WGS) entry which is preliminary data.</text>
</comment>
<evidence type="ECO:0000313" key="1">
    <source>
        <dbReference type="EMBL" id="GCD78139.1"/>
    </source>
</evidence>
<gene>
    <name evidence="1" type="ORF">JCM31826_16210</name>
</gene>
<dbReference type="InterPro" id="IPR019534">
    <property type="entry name" value="DUF2452"/>
</dbReference>
<dbReference type="Pfam" id="PF10504">
    <property type="entry name" value="DUF2452"/>
    <property type="match status" value="1"/>
</dbReference>
<keyword evidence="2" id="KW-1185">Reference proteome</keyword>
<sequence>MAEEFKNPIDADKVAEKPSTLPYAHHVGSAVIKPLDLGKTIGRAVAAMEHQTDLQLAQIKEQVELLMRQADAIQQRKKLAHIIYSCEIRFRPEINHIYHLYQRPDGSHMLSMIGPNEWGRSKTPGSYVYSVKLLADHTWEIVQ</sequence>
<organism evidence="1 2">
    <name type="scientific">Thermaurantimonas aggregans</name>
    <dbReference type="NCBI Taxonomy" id="2173829"/>
    <lineage>
        <taxon>Bacteria</taxon>
        <taxon>Pseudomonadati</taxon>
        <taxon>Bacteroidota</taxon>
        <taxon>Flavobacteriia</taxon>
        <taxon>Flavobacteriales</taxon>
        <taxon>Schleiferiaceae</taxon>
        <taxon>Thermaurantimonas</taxon>
    </lineage>
</organism>
<dbReference type="OrthoDB" id="662061at2"/>
<dbReference type="EMBL" id="BHZE01000016">
    <property type="protein sequence ID" value="GCD78139.1"/>
    <property type="molecule type" value="Genomic_DNA"/>
</dbReference>
<dbReference type="Proteomes" id="UP000286715">
    <property type="component" value="Unassembled WGS sequence"/>
</dbReference>
<name>A0A401XM88_9FLAO</name>
<dbReference type="AlphaFoldDB" id="A0A401XM88"/>